<evidence type="ECO:0000313" key="7">
    <source>
        <dbReference type="EMBL" id="KAJ9595455.1"/>
    </source>
</evidence>
<feature type="domain" description="C2H2-type" evidence="6">
    <location>
        <begin position="381"/>
        <end position="409"/>
    </location>
</feature>
<evidence type="ECO:0000256" key="1">
    <source>
        <dbReference type="ARBA" id="ARBA00022723"/>
    </source>
</evidence>
<dbReference type="InterPro" id="IPR013087">
    <property type="entry name" value="Znf_C2H2_type"/>
</dbReference>
<proteinExistence type="predicted"/>
<gene>
    <name evidence="7" type="ORF">L9F63_013366</name>
</gene>
<feature type="domain" description="C2H2-type" evidence="6">
    <location>
        <begin position="122"/>
        <end position="149"/>
    </location>
</feature>
<dbReference type="PANTHER" id="PTHR24379">
    <property type="entry name" value="KRAB AND ZINC FINGER DOMAIN-CONTAINING"/>
    <property type="match status" value="1"/>
</dbReference>
<dbReference type="SMART" id="SM00355">
    <property type="entry name" value="ZnF_C2H2"/>
    <property type="match status" value="12"/>
</dbReference>
<dbReference type="Pfam" id="PF00096">
    <property type="entry name" value="zf-C2H2"/>
    <property type="match status" value="4"/>
</dbReference>
<keyword evidence="3 5" id="KW-0863">Zinc-finger</keyword>
<evidence type="ECO:0000256" key="2">
    <source>
        <dbReference type="ARBA" id="ARBA00022737"/>
    </source>
</evidence>
<feature type="domain" description="C2H2-type" evidence="6">
    <location>
        <begin position="300"/>
        <end position="323"/>
    </location>
</feature>
<dbReference type="PROSITE" id="PS50157">
    <property type="entry name" value="ZINC_FINGER_C2H2_2"/>
    <property type="match status" value="6"/>
</dbReference>
<dbReference type="PANTHER" id="PTHR24379:SF121">
    <property type="entry name" value="C2H2-TYPE DOMAIN-CONTAINING PROTEIN"/>
    <property type="match status" value="1"/>
</dbReference>
<reference evidence="7" key="1">
    <citation type="journal article" date="2023" name="IScience">
        <title>Live-bearing cockroach genome reveals convergent evolutionary mechanisms linked to viviparity in insects and beyond.</title>
        <authorList>
            <person name="Fouks B."/>
            <person name="Harrison M.C."/>
            <person name="Mikhailova A.A."/>
            <person name="Marchal E."/>
            <person name="English S."/>
            <person name="Carruthers M."/>
            <person name="Jennings E.C."/>
            <person name="Chiamaka E.L."/>
            <person name="Frigard R.A."/>
            <person name="Pippel M."/>
            <person name="Attardo G.M."/>
            <person name="Benoit J.B."/>
            <person name="Bornberg-Bauer E."/>
            <person name="Tobe S.S."/>
        </authorList>
    </citation>
    <scope>NUCLEOTIDE SEQUENCE</scope>
    <source>
        <strain evidence="7">Stay&amp;Tobe</strain>
    </source>
</reference>
<dbReference type="Proteomes" id="UP001233999">
    <property type="component" value="Unassembled WGS sequence"/>
</dbReference>
<feature type="domain" description="C2H2-type" evidence="6">
    <location>
        <begin position="325"/>
        <end position="352"/>
    </location>
</feature>
<dbReference type="AlphaFoldDB" id="A0AAD8AB67"/>
<evidence type="ECO:0000259" key="6">
    <source>
        <dbReference type="PROSITE" id="PS50157"/>
    </source>
</evidence>
<feature type="domain" description="C2H2-type" evidence="6">
    <location>
        <begin position="151"/>
        <end position="178"/>
    </location>
</feature>
<comment type="caution">
    <text evidence="7">The sequence shown here is derived from an EMBL/GenBank/DDBJ whole genome shotgun (WGS) entry which is preliminary data.</text>
</comment>
<dbReference type="FunFam" id="3.30.160.60:FF:000446">
    <property type="entry name" value="Zinc finger protein"/>
    <property type="match status" value="1"/>
</dbReference>
<dbReference type="SUPFAM" id="SSF57667">
    <property type="entry name" value="beta-beta-alpha zinc fingers"/>
    <property type="match status" value="4"/>
</dbReference>
<evidence type="ECO:0000256" key="5">
    <source>
        <dbReference type="PROSITE-ProRule" id="PRU00042"/>
    </source>
</evidence>
<evidence type="ECO:0000256" key="3">
    <source>
        <dbReference type="ARBA" id="ARBA00022771"/>
    </source>
</evidence>
<keyword evidence="4" id="KW-0862">Zinc</keyword>
<dbReference type="InterPro" id="IPR036236">
    <property type="entry name" value="Znf_C2H2_sf"/>
</dbReference>
<keyword evidence="2" id="KW-0677">Repeat</keyword>
<organism evidence="7 8">
    <name type="scientific">Diploptera punctata</name>
    <name type="common">Pacific beetle cockroach</name>
    <dbReference type="NCBI Taxonomy" id="6984"/>
    <lineage>
        <taxon>Eukaryota</taxon>
        <taxon>Metazoa</taxon>
        <taxon>Ecdysozoa</taxon>
        <taxon>Arthropoda</taxon>
        <taxon>Hexapoda</taxon>
        <taxon>Insecta</taxon>
        <taxon>Pterygota</taxon>
        <taxon>Neoptera</taxon>
        <taxon>Polyneoptera</taxon>
        <taxon>Dictyoptera</taxon>
        <taxon>Blattodea</taxon>
        <taxon>Blaberoidea</taxon>
        <taxon>Blaberidae</taxon>
        <taxon>Diplopterinae</taxon>
        <taxon>Diploptera</taxon>
    </lineage>
</organism>
<sequence>MNKNSTGDEQHVLETERIVIKDEVVDDEGGGMDPMFVDRIKTEPEDIIEFEDGEEYDDSYNTISIDGIESCKIETNDHDEQPEQVELNLDCDTVVTESGVIIEKIYPDQEADKSKEENVPETHCHICNKEFRRHSALIGHIQSHFTDERDFDCDICNKCFKTKSHLQRHREIHFRKEIIYNCDDCSYSTKFKEKFNKHRISCLKSYILYKCLSCKFETKDCKVRDEHLKVHELQKSGNFLYKCRLCGFKTKDVITKNNHMKIHTIYKCRRCQYVTKFENSKSIHEATAHLPIKISPVKNYQCETCSENFTDPIKFFEHKKVHSKVECKECGAFLNNKSNMLFHRLSHVGESSNVCNVCGSSFSMQTIYDIHENFHKEKLNSKCEICGKQFVKPSQLFLHYKERHTRTVENLQAKVSIIRKQYGKSSYVCTICGVQCSGIVEYTRHKLSHIKKNDETFNCSICNVSFKNVLELIKHRKTH</sequence>
<dbReference type="GO" id="GO:0008270">
    <property type="term" value="F:zinc ion binding"/>
    <property type="evidence" value="ECO:0007669"/>
    <property type="project" value="UniProtKB-KW"/>
</dbReference>
<keyword evidence="8" id="KW-1185">Reference proteome</keyword>
<name>A0AAD8AB67_DIPPU</name>
<reference evidence="7" key="2">
    <citation type="submission" date="2023-05" db="EMBL/GenBank/DDBJ databases">
        <authorList>
            <person name="Fouks B."/>
        </authorList>
    </citation>
    <scope>NUCLEOTIDE SEQUENCE</scope>
    <source>
        <strain evidence="7">Stay&amp;Tobe</strain>
        <tissue evidence="7">Testes</tissue>
    </source>
</reference>
<accession>A0AAD8AB67</accession>
<evidence type="ECO:0000313" key="8">
    <source>
        <dbReference type="Proteomes" id="UP001233999"/>
    </source>
</evidence>
<feature type="domain" description="C2H2-type" evidence="6">
    <location>
        <begin position="457"/>
        <end position="479"/>
    </location>
</feature>
<protein>
    <recommendedName>
        <fullName evidence="6">C2H2-type domain-containing protein</fullName>
    </recommendedName>
</protein>
<dbReference type="GO" id="GO:0005634">
    <property type="term" value="C:nucleus"/>
    <property type="evidence" value="ECO:0007669"/>
    <property type="project" value="UniProtKB-ARBA"/>
</dbReference>
<evidence type="ECO:0000256" key="4">
    <source>
        <dbReference type="ARBA" id="ARBA00022833"/>
    </source>
</evidence>
<dbReference type="Gene3D" id="3.30.160.60">
    <property type="entry name" value="Classic Zinc Finger"/>
    <property type="match status" value="4"/>
</dbReference>
<dbReference type="EMBL" id="JASPKZ010002337">
    <property type="protein sequence ID" value="KAJ9595455.1"/>
    <property type="molecule type" value="Genomic_DNA"/>
</dbReference>
<keyword evidence="1" id="KW-0479">Metal-binding</keyword>
<dbReference type="PROSITE" id="PS00028">
    <property type="entry name" value="ZINC_FINGER_C2H2_1"/>
    <property type="match status" value="7"/>
</dbReference>